<evidence type="ECO:0000313" key="2">
    <source>
        <dbReference type="Proteomes" id="UP001431926"/>
    </source>
</evidence>
<protein>
    <submittedName>
        <fullName evidence="1">Uncharacterized protein</fullName>
    </submittedName>
</protein>
<proteinExistence type="predicted"/>
<organism evidence="1 2">
    <name type="scientific">Streptomyces anulatus</name>
    <name type="common">Streptomyces chrysomallus</name>
    <dbReference type="NCBI Taxonomy" id="1892"/>
    <lineage>
        <taxon>Bacteria</taxon>
        <taxon>Bacillati</taxon>
        <taxon>Actinomycetota</taxon>
        <taxon>Actinomycetes</taxon>
        <taxon>Kitasatosporales</taxon>
        <taxon>Streptomycetaceae</taxon>
        <taxon>Streptomyces</taxon>
    </lineage>
</organism>
<dbReference type="EMBL" id="CP109491">
    <property type="protein sequence ID" value="WUX36218.1"/>
    <property type="molecule type" value="Genomic_DNA"/>
</dbReference>
<name>A0ABZ1ZF68_STRAQ</name>
<dbReference type="Proteomes" id="UP001431926">
    <property type="component" value="Chromosome"/>
</dbReference>
<dbReference type="RefSeq" id="WP_329355401.1">
    <property type="nucleotide sequence ID" value="NZ_CP109490.1"/>
</dbReference>
<accession>A0ABZ1ZF68</accession>
<evidence type="ECO:0000313" key="1">
    <source>
        <dbReference type="EMBL" id="WUX36218.1"/>
    </source>
</evidence>
<gene>
    <name evidence="1" type="ORF">OG367_08200</name>
</gene>
<reference evidence="1" key="1">
    <citation type="submission" date="2022-10" db="EMBL/GenBank/DDBJ databases">
        <title>The complete genomes of actinobacterial strains from the NBC collection.</title>
        <authorList>
            <person name="Joergensen T.S."/>
            <person name="Alvarez Arevalo M."/>
            <person name="Sterndorff E.B."/>
            <person name="Faurdal D."/>
            <person name="Vuksanovic O."/>
            <person name="Mourched A.-S."/>
            <person name="Charusanti P."/>
            <person name="Shaw S."/>
            <person name="Blin K."/>
            <person name="Weber T."/>
        </authorList>
    </citation>
    <scope>NUCLEOTIDE SEQUENCE</scope>
    <source>
        <strain evidence="1">NBC_01436</strain>
    </source>
</reference>
<sequence>MGTCTVTREPERMSAWFAASTPSPEESINVWRRTPDFPRRLPTGITFDVVLAPLALVEMAYRILRQYEQTGGPAVRFTNLATAAVLVPPGTATHWGNLVAGTPWLDRSAAPACLGAGHAVRIPGLAPSAQGVPVEWLEAPSAESAIGDVPLLTAPVQLVRCLAEACSLLAPGDVRSSFFRAASTVRAVPLATQRA</sequence>
<keyword evidence="2" id="KW-1185">Reference proteome</keyword>